<dbReference type="STRING" id="985054.SAMN05444358_105192"/>
<organism evidence="4 5">
    <name type="scientific">Ruegeria halocynthiae</name>
    <dbReference type="NCBI Taxonomy" id="985054"/>
    <lineage>
        <taxon>Bacteria</taxon>
        <taxon>Pseudomonadati</taxon>
        <taxon>Pseudomonadota</taxon>
        <taxon>Alphaproteobacteria</taxon>
        <taxon>Rhodobacterales</taxon>
        <taxon>Roseobacteraceae</taxon>
        <taxon>Ruegeria</taxon>
    </lineage>
</organism>
<dbReference type="EMBL" id="FNNP01000005">
    <property type="protein sequence ID" value="SDX41532.1"/>
    <property type="molecule type" value="Genomic_DNA"/>
</dbReference>
<dbReference type="GO" id="GO:0016020">
    <property type="term" value="C:membrane"/>
    <property type="evidence" value="ECO:0007669"/>
    <property type="project" value="UniProtKB-SubCell"/>
</dbReference>
<evidence type="ECO:0000256" key="1">
    <source>
        <dbReference type="ARBA" id="ARBA00004167"/>
    </source>
</evidence>
<keyword evidence="3" id="KW-1133">Transmembrane helix</keyword>
<gene>
    <name evidence="4" type="ORF">SAMN05444358_105192</name>
</gene>
<keyword evidence="3" id="KW-0472">Membrane</keyword>
<reference evidence="5" key="1">
    <citation type="submission" date="2016-10" db="EMBL/GenBank/DDBJ databases">
        <authorList>
            <person name="Varghese N."/>
            <person name="Submissions S."/>
        </authorList>
    </citation>
    <scope>NUCLEOTIDE SEQUENCE [LARGE SCALE GENOMIC DNA]</scope>
    <source>
        <strain evidence="5">DSM 27839</strain>
    </source>
</reference>
<dbReference type="PANTHER" id="PTHR21461:SF69">
    <property type="entry name" value="GLYCOSYLTRANSFERASE FAMILY 92 PROTEIN"/>
    <property type="match status" value="1"/>
</dbReference>
<evidence type="ECO:0000256" key="3">
    <source>
        <dbReference type="ARBA" id="ARBA00022989"/>
    </source>
</evidence>
<proteinExistence type="predicted"/>
<keyword evidence="2" id="KW-0812">Transmembrane</keyword>
<dbReference type="Pfam" id="PF13704">
    <property type="entry name" value="Glyco_tranf_2_4"/>
    <property type="match status" value="1"/>
</dbReference>
<keyword evidence="4" id="KW-0808">Transferase</keyword>
<dbReference type="SUPFAM" id="SSF53448">
    <property type="entry name" value="Nucleotide-diphospho-sugar transferases"/>
    <property type="match status" value="1"/>
</dbReference>
<evidence type="ECO:0000313" key="4">
    <source>
        <dbReference type="EMBL" id="SDX41532.1"/>
    </source>
</evidence>
<dbReference type="GO" id="GO:0005737">
    <property type="term" value="C:cytoplasm"/>
    <property type="evidence" value="ECO:0007669"/>
    <property type="project" value="TreeGrafter"/>
</dbReference>
<dbReference type="GO" id="GO:0016757">
    <property type="term" value="F:glycosyltransferase activity"/>
    <property type="evidence" value="ECO:0007669"/>
    <property type="project" value="TreeGrafter"/>
</dbReference>
<evidence type="ECO:0000313" key="5">
    <source>
        <dbReference type="Proteomes" id="UP000183400"/>
    </source>
</evidence>
<accession>A0A1H3BHS9</accession>
<sequence>MGQTEMKVGLFSCARNEGPFILEWVAYHLLVGFDPILIYSNDSTDGTTELLDALDKNRVLSHVLQELKPGEIPQYNAADKAFLHPSLVDADWLMWLDSDEFLYCSGRDNRITDLIARCSELSEGVAVNWLIFGDGNNDKWEPGLVTQRFLRRGETDHHLHCYFKTLFRRSDKIRGFGLHRPHLYPDFRNDGSQFVNTSGVPMHEHMYRSGSRRRHALGAVPEQLSSHDWAAIFHYPVKTRDSFELKRQRGQGTKTIDAPNRSSRFREKYWEKYNQNSVMDNRMLVMADRLQAKVDELLELPEVGSAYSTCLKRYKMSL</sequence>
<dbReference type="InterPro" id="IPR029044">
    <property type="entry name" value="Nucleotide-diphossugar_trans"/>
</dbReference>
<protein>
    <submittedName>
        <fullName evidence="4">Glycosyl transferase family 2</fullName>
    </submittedName>
</protein>
<dbReference type="RefSeq" id="WP_074737568.1">
    <property type="nucleotide sequence ID" value="NZ_FNNP01000005.1"/>
</dbReference>
<dbReference type="PANTHER" id="PTHR21461">
    <property type="entry name" value="GLYCOSYLTRANSFERASE FAMILY 92 PROTEIN"/>
    <property type="match status" value="1"/>
</dbReference>
<evidence type="ECO:0000256" key="2">
    <source>
        <dbReference type="ARBA" id="ARBA00022692"/>
    </source>
</evidence>
<keyword evidence="5" id="KW-1185">Reference proteome</keyword>
<dbReference type="Proteomes" id="UP000183400">
    <property type="component" value="Unassembled WGS sequence"/>
</dbReference>
<dbReference type="AlphaFoldDB" id="A0A1H3BHS9"/>
<comment type="subcellular location">
    <subcellularLocation>
        <location evidence="1">Membrane</location>
        <topology evidence="1">Single-pass membrane protein</topology>
    </subcellularLocation>
</comment>
<name>A0A1H3BHS9_9RHOB</name>
<dbReference type="OrthoDB" id="4964299at2"/>